<keyword evidence="7" id="KW-1185">Reference proteome</keyword>
<name>A0A2Z4FRB2_9DELT</name>
<evidence type="ECO:0000256" key="3">
    <source>
        <dbReference type="ARBA" id="ARBA00022692"/>
    </source>
</evidence>
<evidence type="ECO:0000256" key="5">
    <source>
        <dbReference type="ARBA" id="ARBA00023136"/>
    </source>
</evidence>
<dbReference type="GO" id="GO:0015293">
    <property type="term" value="F:symporter activity"/>
    <property type="evidence" value="ECO:0007669"/>
    <property type="project" value="InterPro"/>
</dbReference>
<evidence type="ECO:0000256" key="4">
    <source>
        <dbReference type="ARBA" id="ARBA00022989"/>
    </source>
</evidence>
<dbReference type="InterPro" id="IPR050746">
    <property type="entry name" value="DAACS"/>
</dbReference>
<dbReference type="InterPro" id="IPR036458">
    <property type="entry name" value="Na:dicarbo_symporter_sf"/>
</dbReference>
<dbReference type="OrthoDB" id="9766690at2"/>
<keyword evidence="5" id="KW-0472">Membrane</keyword>
<dbReference type="Pfam" id="PF00375">
    <property type="entry name" value="SDF"/>
    <property type="match status" value="1"/>
</dbReference>
<dbReference type="Proteomes" id="UP000249799">
    <property type="component" value="Chromosome"/>
</dbReference>
<keyword evidence="4" id="KW-1133">Transmembrane helix</keyword>
<dbReference type="SUPFAM" id="SSF118215">
    <property type="entry name" value="Proton glutamate symport protein"/>
    <property type="match status" value="1"/>
</dbReference>
<dbReference type="AlphaFoldDB" id="A0A2Z4FRB2"/>
<dbReference type="GO" id="GO:0016020">
    <property type="term" value="C:membrane"/>
    <property type="evidence" value="ECO:0007669"/>
    <property type="project" value="UniProtKB-SubCell"/>
</dbReference>
<evidence type="ECO:0000256" key="2">
    <source>
        <dbReference type="ARBA" id="ARBA00022448"/>
    </source>
</evidence>
<accession>A0A2Z4FRB2</accession>
<dbReference type="EMBL" id="CP030032">
    <property type="protein sequence ID" value="AWV91244.1"/>
    <property type="molecule type" value="Genomic_DNA"/>
</dbReference>
<evidence type="ECO:0000256" key="1">
    <source>
        <dbReference type="ARBA" id="ARBA00004141"/>
    </source>
</evidence>
<dbReference type="PRINTS" id="PR00173">
    <property type="entry name" value="EDTRNSPORT"/>
</dbReference>
<proteinExistence type="predicted"/>
<keyword evidence="2" id="KW-0813">Transport</keyword>
<dbReference type="PANTHER" id="PTHR11958">
    <property type="entry name" value="SODIUM/DICARBOXYLATE SYMPORTER-RELATED"/>
    <property type="match status" value="1"/>
</dbReference>
<reference evidence="6 7" key="1">
    <citation type="submission" date="2018-06" db="EMBL/GenBank/DDBJ databases">
        <title>Lujinxingia sediminis gen. nov. sp. nov., a new facultative anaerobic member of the class Deltaproteobacteria, and proposal of Lujinxingaceae fam. nov.</title>
        <authorList>
            <person name="Guo L.-Y."/>
            <person name="Li C.-M."/>
            <person name="Wang S."/>
            <person name="Du Z.-J."/>
        </authorList>
    </citation>
    <scope>NUCLEOTIDE SEQUENCE [LARGE SCALE GENOMIC DNA]</scope>
    <source>
        <strain evidence="6 7">FA350</strain>
    </source>
</reference>
<evidence type="ECO:0000313" key="7">
    <source>
        <dbReference type="Proteomes" id="UP000249799"/>
    </source>
</evidence>
<dbReference type="RefSeq" id="WP_111337352.1">
    <property type="nucleotide sequence ID" value="NZ_CP030032.1"/>
</dbReference>
<sequence>MKDRADIPWYKQLHWQIFLGLIAALIYGLTVRQVVGVAEAEAYRVPFDFIGDLFIRLLKLIIIPLILTSVVTGIQSLKEPAELGRVGLITMTYYMLTTLVAVSLGLLVVNLLKPGKGLNLSISGEAELTPTPLRDVFLGIVPENIFGALASGQMLPTIFFAIVLGLAILMAGERVTLVRKLFVEANHLVFMVTDWVMATAPLGVAALFVGTLLNPELVDVGAFFEDMGVYMLSVLGGLGLHSVIVLPLLLIFVARVHPLRYAIALAPALLTAFSTASSSATYPLTRDCVTARAGVDEKAADFVLPLGATINMDGTALYEGVAAVFIANALGIDLSFTQQVIIVLTATLAAIGAAGVPSAGLVTMIIVLESVGLPGAGYALIVAVDRVLDMARTTVNVWGDSVGAAVVGRFVGDAGEDASADA</sequence>
<organism evidence="6 7">
    <name type="scientific">Bradymonas sediminis</name>
    <dbReference type="NCBI Taxonomy" id="1548548"/>
    <lineage>
        <taxon>Bacteria</taxon>
        <taxon>Deltaproteobacteria</taxon>
        <taxon>Bradymonadales</taxon>
        <taxon>Bradymonadaceae</taxon>
        <taxon>Bradymonas</taxon>
    </lineage>
</organism>
<keyword evidence="3" id="KW-0812">Transmembrane</keyword>
<protein>
    <submittedName>
        <fullName evidence="6">Dicarboxylate/amino acid:cation symporter</fullName>
    </submittedName>
</protein>
<dbReference type="PANTHER" id="PTHR11958:SF63">
    <property type="entry name" value="AMINO ACID TRANSPORTER"/>
    <property type="match status" value="1"/>
</dbReference>
<dbReference type="KEGG" id="bsed:DN745_18690"/>
<dbReference type="InterPro" id="IPR001991">
    <property type="entry name" value="Na-dicarboxylate_symporter"/>
</dbReference>
<evidence type="ECO:0000313" key="6">
    <source>
        <dbReference type="EMBL" id="AWV91244.1"/>
    </source>
</evidence>
<gene>
    <name evidence="6" type="ORF">DN745_18690</name>
</gene>
<dbReference type="Gene3D" id="1.10.3860.10">
    <property type="entry name" value="Sodium:dicarboxylate symporter"/>
    <property type="match status" value="1"/>
</dbReference>
<comment type="subcellular location">
    <subcellularLocation>
        <location evidence="1">Membrane</location>
        <topology evidence="1">Multi-pass membrane protein</topology>
    </subcellularLocation>
</comment>